<comment type="caution">
    <text evidence="5">The sequence shown here is derived from an EMBL/GenBank/DDBJ whole genome shotgun (WGS) entry which is preliminary data.</text>
</comment>
<feature type="region of interest" description="Disordered" evidence="3">
    <location>
        <begin position="1"/>
        <end position="25"/>
    </location>
</feature>
<organism evidence="5 6">
    <name type="scientific">Lasiodiplodia theobromae</name>
    <dbReference type="NCBI Taxonomy" id="45133"/>
    <lineage>
        <taxon>Eukaryota</taxon>
        <taxon>Fungi</taxon>
        <taxon>Dikarya</taxon>
        <taxon>Ascomycota</taxon>
        <taxon>Pezizomycotina</taxon>
        <taxon>Dothideomycetes</taxon>
        <taxon>Dothideomycetes incertae sedis</taxon>
        <taxon>Botryosphaeriales</taxon>
        <taxon>Botryosphaeriaceae</taxon>
        <taxon>Lasiodiplodia</taxon>
    </lineage>
</organism>
<gene>
    <name evidence="5" type="ORF">DBV05_g2827</name>
</gene>
<feature type="compositionally biased region" description="Basic and acidic residues" evidence="3">
    <location>
        <begin position="1"/>
        <end position="16"/>
    </location>
</feature>
<dbReference type="InterPro" id="IPR045164">
    <property type="entry name" value="RBM41/RNPC3"/>
</dbReference>
<dbReference type="Proteomes" id="UP000325902">
    <property type="component" value="Unassembled WGS sequence"/>
</dbReference>
<name>A0A5N5DP36_9PEZI</name>
<dbReference type="FunFam" id="3.30.70.330:FF:000039">
    <property type="entry name" value="U1 small nuclear ribonucleoprotein A"/>
    <property type="match status" value="1"/>
</dbReference>
<feature type="domain" description="RRM" evidence="4">
    <location>
        <begin position="24"/>
        <end position="103"/>
    </location>
</feature>
<dbReference type="Gene3D" id="3.30.70.330">
    <property type="match status" value="1"/>
</dbReference>
<feature type="compositionally biased region" description="Polar residues" evidence="3">
    <location>
        <begin position="130"/>
        <end position="142"/>
    </location>
</feature>
<dbReference type="PANTHER" id="PTHR16105">
    <property type="entry name" value="RNA-BINDING REGION-CONTAINING PROTEIN 3"/>
    <property type="match status" value="1"/>
</dbReference>
<dbReference type="OrthoDB" id="277802at2759"/>
<dbReference type="GO" id="GO:0030626">
    <property type="term" value="F:U12 snRNA binding"/>
    <property type="evidence" value="ECO:0007669"/>
    <property type="project" value="TreeGrafter"/>
</dbReference>
<reference evidence="5 6" key="1">
    <citation type="journal article" date="2019" name="Sci. Rep.">
        <title>A multi-omics analysis of the grapevine pathogen Lasiodiplodia theobromae reveals that temperature affects the expression of virulence- and pathogenicity-related genes.</title>
        <authorList>
            <person name="Felix C."/>
            <person name="Meneses R."/>
            <person name="Goncalves M.F.M."/>
            <person name="Tilleman L."/>
            <person name="Duarte A.S."/>
            <person name="Jorrin-Novo J.V."/>
            <person name="Van de Peer Y."/>
            <person name="Deforce D."/>
            <person name="Van Nieuwerburgh F."/>
            <person name="Esteves A.C."/>
            <person name="Alves A."/>
        </authorList>
    </citation>
    <scope>NUCLEOTIDE SEQUENCE [LARGE SCALE GENOMIC DNA]</scope>
    <source>
        <strain evidence="5 6">LA-SOL3</strain>
    </source>
</reference>
<dbReference type="PROSITE" id="PS50102">
    <property type="entry name" value="RRM"/>
    <property type="match status" value="1"/>
</dbReference>
<proteinExistence type="predicted"/>
<dbReference type="GO" id="GO:0000398">
    <property type="term" value="P:mRNA splicing, via spliceosome"/>
    <property type="evidence" value="ECO:0007669"/>
    <property type="project" value="TreeGrafter"/>
</dbReference>
<evidence type="ECO:0000256" key="1">
    <source>
        <dbReference type="ARBA" id="ARBA00022884"/>
    </source>
</evidence>
<dbReference type="GO" id="GO:0097157">
    <property type="term" value="F:pre-mRNA intronic binding"/>
    <property type="evidence" value="ECO:0007669"/>
    <property type="project" value="TreeGrafter"/>
</dbReference>
<accession>A0A5N5DP36</accession>
<evidence type="ECO:0000313" key="6">
    <source>
        <dbReference type="Proteomes" id="UP000325902"/>
    </source>
</evidence>
<dbReference type="InterPro" id="IPR000504">
    <property type="entry name" value="RRM_dom"/>
</dbReference>
<feature type="compositionally biased region" description="Basic and acidic residues" evidence="3">
    <location>
        <begin position="162"/>
        <end position="180"/>
    </location>
</feature>
<sequence>MAGRAKTDAAKADKSKSAGPPPNQTLYCRNLTDKMPKKDLKRELYLLFSTYGSVLDIVTLKTMKMRGQAHIVFQDISKATQAMRNLDEKEFHGKKMIIQYAKTKSNFVAKLDGTFNQPQAAQPAPAPAPTTSLQQSIFNNPPSSLPVPPALNGIDSPASVDSSKRKNEELEAGDAKRTKIEQPPADEEEDDEAEMEMDESD</sequence>
<dbReference type="AlphaFoldDB" id="A0A5N5DP36"/>
<dbReference type="CDD" id="cd12246">
    <property type="entry name" value="RRM1_U1A_like"/>
    <property type="match status" value="1"/>
</dbReference>
<evidence type="ECO:0000256" key="2">
    <source>
        <dbReference type="PROSITE-ProRule" id="PRU00176"/>
    </source>
</evidence>
<keyword evidence="5" id="KW-0687">Ribonucleoprotein</keyword>
<dbReference type="InterPro" id="IPR035979">
    <property type="entry name" value="RBD_domain_sf"/>
</dbReference>
<keyword evidence="6" id="KW-1185">Reference proteome</keyword>
<dbReference type="SUPFAM" id="SSF54928">
    <property type="entry name" value="RNA-binding domain, RBD"/>
    <property type="match status" value="1"/>
</dbReference>
<protein>
    <submittedName>
        <fullName evidence="5">U2 small nuclear ribonucleoprotein B</fullName>
    </submittedName>
</protein>
<feature type="region of interest" description="Disordered" evidence="3">
    <location>
        <begin position="118"/>
        <end position="201"/>
    </location>
</feature>
<evidence type="ECO:0000313" key="5">
    <source>
        <dbReference type="EMBL" id="KAB2578534.1"/>
    </source>
</evidence>
<feature type="compositionally biased region" description="Acidic residues" evidence="3">
    <location>
        <begin position="184"/>
        <end position="201"/>
    </location>
</feature>
<dbReference type="Pfam" id="PF00076">
    <property type="entry name" value="RRM_1"/>
    <property type="match status" value="1"/>
</dbReference>
<dbReference type="PANTHER" id="PTHR16105:SF0">
    <property type="entry name" value="RNA-BINDING REGION-CONTAINING PROTEIN 3"/>
    <property type="match status" value="1"/>
</dbReference>
<dbReference type="EMBL" id="VCHE01000011">
    <property type="protein sequence ID" value="KAB2578534.1"/>
    <property type="molecule type" value="Genomic_DNA"/>
</dbReference>
<dbReference type="InterPro" id="IPR012677">
    <property type="entry name" value="Nucleotide-bd_a/b_plait_sf"/>
</dbReference>
<evidence type="ECO:0000259" key="4">
    <source>
        <dbReference type="PROSITE" id="PS50102"/>
    </source>
</evidence>
<dbReference type="SMART" id="SM00360">
    <property type="entry name" value="RRM"/>
    <property type="match status" value="1"/>
</dbReference>
<keyword evidence="1 2" id="KW-0694">RNA-binding</keyword>
<evidence type="ECO:0000256" key="3">
    <source>
        <dbReference type="SAM" id="MobiDB-lite"/>
    </source>
</evidence>
<dbReference type="GO" id="GO:1990904">
    <property type="term" value="C:ribonucleoprotein complex"/>
    <property type="evidence" value="ECO:0007669"/>
    <property type="project" value="UniProtKB-KW"/>
</dbReference>